<dbReference type="InterPro" id="IPR003661">
    <property type="entry name" value="HisK_dim/P_dom"/>
</dbReference>
<evidence type="ECO:0000313" key="14">
    <source>
        <dbReference type="Proteomes" id="UP000280759"/>
    </source>
</evidence>
<dbReference type="SUPFAM" id="SSF55874">
    <property type="entry name" value="ATPase domain of HSP90 chaperone/DNA topoisomerase II/histidine kinase"/>
    <property type="match status" value="1"/>
</dbReference>
<evidence type="ECO:0000259" key="12">
    <source>
        <dbReference type="PROSITE" id="PS50109"/>
    </source>
</evidence>
<dbReference type="CDD" id="cd00082">
    <property type="entry name" value="HisKA"/>
    <property type="match status" value="1"/>
</dbReference>
<proteinExistence type="predicted"/>
<evidence type="ECO:0000256" key="11">
    <source>
        <dbReference type="SAM" id="Phobius"/>
    </source>
</evidence>
<dbReference type="GO" id="GO:0004721">
    <property type="term" value="F:phosphoprotein phosphatase activity"/>
    <property type="evidence" value="ECO:0007669"/>
    <property type="project" value="TreeGrafter"/>
</dbReference>
<dbReference type="EC" id="2.7.13.3" evidence="3"/>
<feature type="transmembrane region" description="Helical" evidence="11">
    <location>
        <begin position="36"/>
        <end position="57"/>
    </location>
</feature>
<dbReference type="PANTHER" id="PTHR45453:SF2">
    <property type="entry name" value="HISTIDINE KINASE"/>
    <property type="match status" value="1"/>
</dbReference>
<accession>A0A3P5Y740</accession>
<dbReference type="InterPro" id="IPR005467">
    <property type="entry name" value="His_kinase_dom"/>
</dbReference>
<evidence type="ECO:0000256" key="1">
    <source>
        <dbReference type="ARBA" id="ARBA00000085"/>
    </source>
</evidence>
<dbReference type="PANTHER" id="PTHR45453">
    <property type="entry name" value="PHOSPHATE REGULON SENSOR PROTEIN PHOR"/>
    <property type="match status" value="1"/>
</dbReference>
<dbReference type="AlphaFoldDB" id="A0A3P5Y740"/>
<protein>
    <recommendedName>
        <fullName evidence="3">histidine kinase</fullName>
        <ecNumber evidence="3">2.7.13.3</ecNumber>
    </recommendedName>
</protein>
<dbReference type="Proteomes" id="UP000280759">
    <property type="component" value="Unassembled WGS sequence"/>
</dbReference>
<dbReference type="PROSITE" id="PS50109">
    <property type="entry name" value="HIS_KIN"/>
    <property type="match status" value="1"/>
</dbReference>
<feature type="domain" description="Histidine kinase" evidence="12">
    <location>
        <begin position="117"/>
        <end position="310"/>
    </location>
</feature>
<evidence type="ECO:0000256" key="10">
    <source>
        <dbReference type="ARBA" id="ARBA00023136"/>
    </source>
</evidence>
<comment type="catalytic activity">
    <reaction evidence="1">
        <text>ATP + protein L-histidine = ADP + protein N-phospho-L-histidine.</text>
        <dbReference type="EC" id="2.7.13.3"/>
    </reaction>
</comment>
<keyword evidence="4" id="KW-1003">Cell membrane</keyword>
<dbReference type="InterPro" id="IPR050351">
    <property type="entry name" value="BphY/WalK/GraS-like"/>
</dbReference>
<dbReference type="InterPro" id="IPR036890">
    <property type="entry name" value="HATPase_C_sf"/>
</dbReference>
<dbReference type="GO" id="GO:0000155">
    <property type="term" value="F:phosphorelay sensor kinase activity"/>
    <property type="evidence" value="ECO:0007669"/>
    <property type="project" value="InterPro"/>
</dbReference>
<keyword evidence="5 13" id="KW-0808">Transferase</keyword>
<evidence type="ECO:0000256" key="3">
    <source>
        <dbReference type="ARBA" id="ARBA00012438"/>
    </source>
</evidence>
<gene>
    <name evidence="13" type="primary">graS</name>
    <name evidence="13" type="ORF">FMV2238Y02_10970</name>
</gene>
<evidence type="ECO:0000256" key="9">
    <source>
        <dbReference type="ARBA" id="ARBA00023012"/>
    </source>
</evidence>
<sequence length="315" mass="36666">MILAFLKEYRSFYLQYGLTILIYWVVFYLYHLPMAYFTTANWIALTILVLNSLWQYYQFKEKIKILQEFIYVKELDALTLPSEKAYRALIVKLKESEADHLLQHINKQKNMEALIKMWSHQMKVPLSALSLMIQTQNTDLKEYQQQVYRLEQYLNSLLSYLKFKQHHDDFRFQAVSFRDVVSSVIKKSSQLCIAKNISIKIQGDWQVKTDKKWLSFALTQVIDNAIKYSNKGGHISISIKEGSMSIADNGIGILKEDLPRLFDEGFTGFNGHEHQKATGLGLYMTKQILDQLNLDIQIESVVGEGTKVIVFPLKK</sequence>
<dbReference type="EMBL" id="UXEP01000014">
    <property type="protein sequence ID" value="VDC42647.1"/>
    <property type="molecule type" value="Genomic_DNA"/>
</dbReference>
<dbReference type="Pfam" id="PF02518">
    <property type="entry name" value="HATPase_c"/>
    <property type="match status" value="1"/>
</dbReference>
<evidence type="ECO:0000256" key="6">
    <source>
        <dbReference type="ARBA" id="ARBA00022692"/>
    </source>
</evidence>
<dbReference type="SMART" id="SM00387">
    <property type="entry name" value="HATPase_c"/>
    <property type="match status" value="1"/>
</dbReference>
<keyword evidence="10 11" id="KW-0472">Membrane</keyword>
<dbReference type="InterPro" id="IPR003594">
    <property type="entry name" value="HATPase_dom"/>
</dbReference>
<name>A0A3P5Y740_STRCB</name>
<evidence type="ECO:0000256" key="8">
    <source>
        <dbReference type="ARBA" id="ARBA00022989"/>
    </source>
</evidence>
<dbReference type="GO" id="GO:0016036">
    <property type="term" value="P:cellular response to phosphate starvation"/>
    <property type="evidence" value="ECO:0007669"/>
    <property type="project" value="TreeGrafter"/>
</dbReference>
<organism evidence="13 14">
    <name type="scientific">Streptococcus canis</name>
    <dbReference type="NCBI Taxonomy" id="1329"/>
    <lineage>
        <taxon>Bacteria</taxon>
        <taxon>Bacillati</taxon>
        <taxon>Bacillota</taxon>
        <taxon>Bacilli</taxon>
        <taxon>Lactobacillales</taxon>
        <taxon>Streptococcaceae</taxon>
        <taxon>Streptococcus</taxon>
    </lineage>
</organism>
<reference evidence="13 14" key="1">
    <citation type="submission" date="2018-10" db="EMBL/GenBank/DDBJ databases">
        <authorList>
            <consortium name="Molecular Microbiology and Infection Unit (UMMI)"/>
            <person name="Machado M."/>
        </authorList>
    </citation>
    <scope>NUCLEOTIDE SEQUENCE [LARGE SCALE GENOMIC DNA]</scope>
    <source>
        <strain evidence="13">FMV2238.02</strain>
    </source>
</reference>
<keyword evidence="14" id="KW-1185">Reference proteome</keyword>
<feature type="transmembrane region" description="Helical" evidence="11">
    <location>
        <begin position="12"/>
        <end position="30"/>
    </location>
</feature>
<keyword evidence="9" id="KW-0902">Two-component regulatory system</keyword>
<evidence type="ECO:0000256" key="2">
    <source>
        <dbReference type="ARBA" id="ARBA00004651"/>
    </source>
</evidence>
<comment type="subcellular location">
    <subcellularLocation>
        <location evidence="2">Cell membrane</location>
        <topology evidence="2">Multi-pass membrane protein</topology>
    </subcellularLocation>
</comment>
<evidence type="ECO:0000256" key="7">
    <source>
        <dbReference type="ARBA" id="ARBA00022777"/>
    </source>
</evidence>
<evidence type="ECO:0000256" key="5">
    <source>
        <dbReference type="ARBA" id="ARBA00022679"/>
    </source>
</evidence>
<dbReference type="GO" id="GO:0005886">
    <property type="term" value="C:plasma membrane"/>
    <property type="evidence" value="ECO:0007669"/>
    <property type="project" value="UniProtKB-SubCell"/>
</dbReference>
<dbReference type="Gene3D" id="3.30.565.10">
    <property type="entry name" value="Histidine kinase-like ATPase, C-terminal domain"/>
    <property type="match status" value="1"/>
</dbReference>
<dbReference type="RefSeq" id="WP_125074268.1">
    <property type="nucleotide sequence ID" value="NZ_CP053792.1"/>
</dbReference>
<keyword evidence="8 11" id="KW-1133">Transmembrane helix</keyword>
<evidence type="ECO:0000313" key="13">
    <source>
        <dbReference type="EMBL" id="VDC42647.1"/>
    </source>
</evidence>
<evidence type="ECO:0000256" key="4">
    <source>
        <dbReference type="ARBA" id="ARBA00022475"/>
    </source>
</evidence>
<keyword evidence="6 11" id="KW-0812">Transmembrane</keyword>
<keyword evidence="7 13" id="KW-0418">Kinase</keyword>